<dbReference type="Proteomes" id="UP001430584">
    <property type="component" value="Unassembled WGS sequence"/>
</dbReference>
<feature type="domain" description="PNPLA" evidence="5">
    <location>
        <begin position="1"/>
        <end position="166"/>
    </location>
</feature>
<protein>
    <recommendedName>
        <fullName evidence="5">PNPLA domain-containing protein</fullName>
    </recommendedName>
</protein>
<dbReference type="SUPFAM" id="SSF52151">
    <property type="entry name" value="FabD/lysophospholipase-like"/>
    <property type="match status" value="1"/>
</dbReference>
<reference evidence="6 7" key="1">
    <citation type="submission" date="2024-02" db="EMBL/GenBank/DDBJ databases">
        <title>De novo assembly and annotation of 12 fungi associated with fruit tree decline syndrome in Ontario, Canada.</title>
        <authorList>
            <person name="Sulman M."/>
            <person name="Ellouze W."/>
            <person name="Ilyukhin E."/>
        </authorList>
    </citation>
    <scope>NUCLEOTIDE SEQUENCE [LARGE SCALE GENOMIC DNA]</scope>
    <source>
        <strain evidence="6 7">FDS-637</strain>
    </source>
</reference>
<dbReference type="PANTHER" id="PTHR24185">
    <property type="entry name" value="CALCIUM-INDEPENDENT PHOSPHOLIPASE A2-GAMMA"/>
    <property type="match status" value="1"/>
</dbReference>
<evidence type="ECO:0000256" key="2">
    <source>
        <dbReference type="ARBA" id="ARBA00022963"/>
    </source>
</evidence>
<evidence type="ECO:0000313" key="6">
    <source>
        <dbReference type="EMBL" id="KAL0253221.1"/>
    </source>
</evidence>
<dbReference type="Gene3D" id="3.40.1090.10">
    <property type="entry name" value="Cytosolic phospholipase A2 catalytic domain"/>
    <property type="match status" value="1"/>
</dbReference>
<accession>A0ABR3C0D7</accession>
<keyword evidence="1" id="KW-0378">Hydrolase</keyword>
<dbReference type="InterPro" id="IPR002641">
    <property type="entry name" value="PNPLA_dom"/>
</dbReference>
<dbReference type="PROSITE" id="PS51635">
    <property type="entry name" value="PNPLA"/>
    <property type="match status" value="1"/>
</dbReference>
<evidence type="ECO:0000256" key="4">
    <source>
        <dbReference type="PROSITE-ProRule" id="PRU01161"/>
    </source>
</evidence>
<keyword evidence="2" id="KW-0442">Lipid degradation</keyword>
<sequence>MVALGLGVKAWSVEKCIQTFEGLVKDAFTPRTGIRFLRPLVIGFKASKYETKPLEGALAKAFGTDEYLFGGRRPSAQYESTKKVIVMTTSSGMPVALSNYGRHVPPEKLTYHYQRGETEEKELKIWEAARATSAAPFFFKPFEHKGTGQTYLDGALFHNNPICIALRERQLLWPDEPCELPDLILSLGTGMAPERKVQEQCIPPERAHQWLPGFLGCMLQTAKDHFAMALNCENIWKNFVESQSRSWDLSRFHRFNPVLVGDVPSLDAVDQMKSIQAQHGQNL</sequence>
<keyword evidence="7" id="KW-1185">Reference proteome</keyword>
<dbReference type="RefSeq" id="XP_066627865.1">
    <property type="nucleotide sequence ID" value="XM_066781582.1"/>
</dbReference>
<comment type="caution">
    <text evidence="4">Lacks conserved residue(s) required for the propagation of feature annotation.</text>
</comment>
<dbReference type="EMBL" id="JAJVCZ030000012">
    <property type="protein sequence ID" value="KAL0253221.1"/>
    <property type="molecule type" value="Genomic_DNA"/>
</dbReference>
<dbReference type="GeneID" id="92014278"/>
<name>A0ABR3C0D7_9PEZI</name>
<comment type="caution">
    <text evidence="6">The sequence shown here is derived from an EMBL/GenBank/DDBJ whole genome shotgun (WGS) entry which is preliminary data.</text>
</comment>
<proteinExistence type="predicted"/>
<feature type="short sequence motif" description="DGA/G" evidence="4">
    <location>
        <begin position="153"/>
        <end position="155"/>
    </location>
</feature>
<keyword evidence="3" id="KW-0443">Lipid metabolism</keyword>
<evidence type="ECO:0000313" key="7">
    <source>
        <dbReference type="Proteomes" id="UP001430584"/>
    </source>
</evidence>
<gene>
    <name evidence="6" type="ORF">SLS55_010193</name>
</gene>
<evidence type="ECO:0000256" key="3">
    <source>
        <dbReference type="ARBA" id="ARBA00023098"/>
    </source>
</evidence>
<dbReference type="InterPro" id="IPR016035">
    <property type="entry name" value="Acyl_Trfase/lysoPLipase"/>
</dbReference>
<dbReference type="Pfam" id="PF01734">
    <property type="entry name" value="Patatin"/>
    <property type="match status" value="1"/>
</dbReference>
<organism evidence="6 7">
    <name type="scientific">Diplodia seriata</name>
    <dbReference type="NCBI Taxonomy" id="420778"/>
    <lineage>
        <taxon>Eukaryota</taxon>
        <taxon>Fungi</taxon>
        <taxon>Dikarya</taxon>
        <taxon>Ascomycota</taxon>
        <taxon>Pezizomycotina</taxon>
        <taxon>Dothideomycetes</taxon>
        <taxon>Dothideomycetes incertae sedis</taxon>
        <taxon>Botryosphaeriales</taxon>
        <taxon>Botryosphaeriaceae</taxon>
        <taxon>Diplodia</taxon>
    </lineage>
</organism>
<evidence type="ECO:0000259" key="5">
    <source>
        <dbReference type="PROSITE" id="PS51635"/>
    </source>
</evidence>
<evidence type="ECO:0000256" key="1">
    <source>
        <dbReference type="ARBA" id="ARBA00022801"/>
    </source>
</evidence>
<dbReference type="PANTHER" id="PTHR24185:SF1">
    <property type="entry name" value="CALCIUM-INDEPENDENT PHOSPHOLIPASE A2-GAMMA"/>
    <property type="match status" value="1"/>
</dbReference>